<comment type="caution">
    <text evidence="1">The sequence shown here is derived from an EMBL/GenBank/DDBJ whole genome shotgun (WGS) entry which is preliminary data.</text>
</comment>
<dbReference type="EMBL" id="ACIL03000011">
    <property type="protein sequence ID" value="ESL03435.1"/>
    <property type="molecule type" value="Genomic_DNA"/>
</dbReference>
<evidence type="ECO:0000313" key="2">
    <source>
        <dbReference type="Proteomes" id="UP000018227"/>
    </source>
</evidence>
<dbReference type="Proteomes" id="UP000018227">
    <property type="component" value="Unassembled WGS sequence"/>
</dbReference>
<dbReference type="RefSeq" id="WP_023354305.1">
    <property type="nucleotide sequence ID" value="NZ_KI535367.1"/>
</dbReference>
<gene>
    <name evidence="1" type="ORF">GCWU0000282_001425</name>
</gene>
<keyword evidence="2" id="KW-1185">Reference proteome</keyword>
<name>V2Z916_9FIRM</name>
<evidence type="ECO:0000313" key="1">
    <source>
        <dbReference type="EMBL" id="ESL03435.1"/>
    </source>
</evidence>
<accession>V2Z916</accession>
<dbReference type="HOGENOM" id="CLU_902222_0_0_9"/>
<dbReference type="SUPFAM" id="SSF63825">
    <property type="entry name" value="YWTD domain"/>
    <property type="match status" value="1"/>
</dbReference>
<reference evidence="1 2" key="1">
    <citation type="submission" date="2013-06" db="EMBL/GenBank/DDBJ databases">
        <authorList>
            <person name="Weinstock G."/>
            <person name="Sodergren E."/>
            <person name="Clifton S."/>
            <person name="Fulton L."/>
            <person name="Fulton B."/>
            <person name="Courtney L."/>
            <person name="Fronick C."/>
            <person name="Harrison M."/>
            <person name="Strong C."/>
            <person name="Farmer C."/>
            <person name="Delahaunty K."/>
            <person name="Markovic C."/>
            <person name="Hall O."/>
            <person name="Minx P."/>
            <person name="Tomlinson C."/>
            <person name="Mitreva M."/>
            <person name="Nelson J."/>
            <person name="Hou S."/>
            <person name="Wollam A."/>
            <person name="Pepin K.H."/>
            <person name="Johnson M."/>
            <person name="Bhonagiri V."/>
            <person name="Nash W.E."/>
            <person name="Warren W."/>
            <person name="Chinwalla A."/>
            <person name="Mardis E.R."/>
            <person name="Wilson R.K."/>
        </authorList>
    </citation>
    <scope>NUCLEOTIDE SEQUENCE [LARGE SCALE GENOMIC DNA]</scope>
    <source>
        <strain evidence="1 2">ATCC 51271</strain>
    </source>
</reference>
<sequence length="308" mass="35220">MSEFKLLYRIKDKNECSNMGGIAIDSKGTLYCVKSKKGNSLQCLYVINKTDKIEEGFVKPSYTHMYQRLGHANSLTLSGGFLYVGTDKNYIVKLSTKKLNGTTHEAGEKIVLKKNVKQANGTNKLTDATDISISSIANINGSKFVLHFSKPSEYGTNRIYFYKDVKTHIEKTPKGEQKYKYIEYSSKGKFEYKYPDKLKKSIGEHAPQDVFYKNGYLYFILAKKDKKSKEFKKSYILKYERGKSNCIGYDSFTSPNKNTNKFEIESMHIVGKNLVFSVNESKKAIVNGKEKIVENWDAIYITKDWVLA</sequence>
<dbReference type="AlphaFoldDB" id="V2Z916"/>
<dbReference type="OrthoDB" id="2102913at2"/>
<protein>
    <submittedName>
        <fullName evidence="1">Uncharacterized protein</fullName>
    </submittedName>
</protein>
<proteinExistence type="predicted"/>
<organism evidence="1 2">
    <name type="scientific">Catonella morbi ATCC 51271</name>
    <dbReference type="NCBI Taxonomy" id="592026"/>
    <lineage>
        <taxon>Bacteria</taxon>
        <taxon>Bacillati</taxon>
        <taxon>Bacillota</taxon>
        <taxon>Clostridia</taxon>
        <taxon>Lachnospirales</taxon>
        <taxon>Lachnospiraceae</taxon>
        <taxon>Catonella</taxon>
    </lineage>
</organism>